<dbReference type="NCBIfam" id="TIGR02831">
    <property type="entry name" value="spo_II_M"/>
    <property type="match status" value="1"/>
</dbReference>
<dbReference type="InterPro" id="IPR014196">
    <property type="entry name" value="SpoIIM"/>
</dbReference>
<keyword evidence="1" id="KW-1133">Transmembrane helix</keyword>
<feature type="transmembrane region" description="Helical" evidence="1">
    <location>
        <begin position="87"/>
        <end position="107"/>
    </location>
</feature>
<keyword evidence="3" id="KW-1185">Reference proteome</keyword>
<evidence type="ECO:0000256" key="1">
    <source>
        <dbReference type="SAM" id="Phobius"/>
    </source>
</evidence>
<evidence type="ECO:0000313" key="2">
    <source>
        <dbReference type="EMBL" id="OYD09785.1"/>
    </source>
</evidence>
<dbReference type="Pfam" id="PF01944">
    <property type="entry name" value="SpoIIM"/>
    <property type="match status" value="1"/>
</dbReference>
<dbReference type="Proteomes" id="UP000215459">
    <property type="component" value="Unassembled WGS sequence"/>
</dbReference>
<feature type="transmembrane region" description="Helical" evidence="1">
    <location>
        <begin position="173"/>
        <end position="196"/>
    </location>
</feature>
<protein>
    <submittedName>
        <fullName evidence="2">Stage II sporulation protein M</fullName>
    </submittedName>
</protein>
<name>A0A235BDW2_9BACL</name>
<comment type="caution">
    <text evidence="2">The sequence shown here is derived from an EMBL/GenBank/DDBJ whole genome shotgun (WGS) entry which is preliminary data.</text>
</comment>
<organism evidence="2 3">
    <name type="scientific">Paludifilum halophilum</name>
    <dbReference type="NCBI Taxonomy" id="1642702"/>
    <lineage>
        <taxon>Bacteria</taxon>
        <taxon>Bacillati</taxon>
        <taxon>Bacillota</taxon>
        <taxon>Bacilli</taxon>
        <taxon>Bacillales</taxon>
        <taxon>Thermoactinomycetaceae</taxon>
        <taxon>Paludifilum</taxon>
    </lineage>
</organism>
<gene>
    <name evidence="2" type="primary">spoIIM</name>
    <name evidence="2" type="ORF">CHM34_01975</name>
</gene>
<feature type="transmembrane region" description="Helical" evidence="1">
    <location>
        <begin position="21"/>
        <end position="43"/>
    </location>
</feature>
<evidence type="ECO:0000313" key="3">
    <source>
        <dbReference type="Proteomes" id="UP000215459"/>
    </source>
</evidence>
<dbReference type="AlphaFoldDB" id="A0A235BDW2"/>
<dbReference type="PIRSF" id="PIRSF038973">
    <property type="entry name" value="SpoIIM"/>
    <property type="match status" value="1"/>
</dbReference>
<dbReference type="OrthoDB" id="2065033at2"/>
<reference evidence="2 3" key="1">
    <citation type="submission" date="2017-07" db="EMBL/GenBank/DDBJ databases">
        <title>The genome sequence of Paludifilum halophilum highlights mechanisms for microbial adaptation to high salt environemnts.</title>
        <authorList>
            <person name="Belbahri L."/>
        </authorList>
    </citation>
    <scope>NUCLEOTIDE SEQUENCE [LARGE SCALE GENOMIC DNA]</scope>
    <source>
        <strain evidence="2 3">DSM 102817</strain>
    </source>
</reference>
<dbReference type="RefSeq" id="WP_094262886.1">
    <property type="nucleotide sequence ID" value="NZ_NOWF01000001.1"/>
</dbReference>
<dbReference type="EMBL" id="NOWF01000001">
    <property type="protein sequence ID" value="OYD09785.1"/>
    <property type="molecule type" value="Genomic_DNA"/>
</dbReference>
<keyword evidence="1" id="KW-0472">Membrane</keyword>
<accession>A0A235BDW2</accession>
<dbReference type="InterPro" id="IPR002798">
    <property type="entry name" value="SpoIIM-like"/>
</dbReference>
<feature type="transmembrane region" description="Helical" evidence="1">
    <location>
        <begin position="141"/>
        <end position="161"/>
    </location>
</feature>
<keyword evidence="1" id="KW-0812">Transmembrane</keyword>
<proteinExistence type="predicted"/>
<feature type="transmembrane region" description="Helical" evidence="1">
    <location>
        <begin position="114"/>
        <end position="135"/>
    </location>
</feature>
<sequence length="212" mass="23716">MKRNRRLSESLRVHVQSQLSLYVFVAVLFMMGVIFGAVIVNTLSPVQKENLLDYLGHFFRGMDRDTIADPKVAFQHSLGDHFKTIGLMWILGVSVIGMPFIFVWIFLKGLVIGFTVGFLVSQLSWEGLWFAFVAVVPHNLIIVPALIVVAVSGVAFSMQLARNRLIQRRGTIYPEFLSYSVLVTIMACVLVVSALFEAYAAPVFMRMATPSI</sequence>